<dbReference type="Gene3D" id="3.30.40.10">
    <property type="entry name" value="Zinc/RING finger domain, C3HC4 (zinc finger)"/>
    <property type="match status" value="1"/>
</dbReference>
<evidence type="ECO:0000256" key="10">
    <source>
        <dbReference type="SAM" id="MobiDB-lite"/>
    </source>
</evidence>
<dbReference type="Pfam" id="PF18102">
    <property type="entry name" value="DTC"/>
    <property type="match status" value="1"/>
</dbReference>
<comment type="similarity">
    <text evidence="3 9">Belongs to the Deltex family.</text>
</comment>
<evidence type="ECO:0000256" key="9">
    <source>
        <dbReference type="RuleBase" id="RU367105"/>
    </source>
</evidence>
<dbReference type="KEGG" id="slal:111667744"/>
<reference evidence="12" key="1">
    <citation type="submission" date="2025-08" db="UniProtKB">
        <authorList>
            <consortium name="Ensembl"/>
        </authorList>
    </citation>
    <scope>IDENTIFICATION</scope>
</reference>
<dbReference type="RefSeq" id="XP_023279284.1">
    <property type="nucleotide sequence ID" value="XM_023423516.1"/>
</dbReference>
<keyword evidence="9" id="KW-0963">Cytoplasm</keyword>
<dbReference type="PROSITE" id="PS50089">
    <property type="entry name" value="ZF_RING_2"/>
    <property type="match status" value="1"/>
</dbReference>
<dbReference type="GO" id="GO:0016567">
    <property type="term" value="P:protein ubiquitination"/>
    <property type="evidence" value="ECO:0007669"/>
    <property type="project" value="UniProtKB-UniRule"/>
</dbReference>
<accession>A0A3B4WGZ7</accession>
<dbReference type="GO" id="GO:0005737">
    <property type="term" value="C:cytoplasm"/>
    <property type="evidence" value="ECO:0007669"/>
    <property type="project" value="UniProtKB-SubCell"/>
</dbReference>
<dbReference type="GeneID" id="111667744"/>
<evidence type="ECO:0000313" key="12">
    <source>
        <dbReference type="Ensembl" id="ENSSLDP00000003706.1"/>
    </source>
</evidence>
<evidence type="ECO:0000256" key="7">
    <source>
        <dbReference type="ARBA" id="ARBA00022833"/>
    </source>
</evidence>
<dbReference type="FunFam" id="3.30.390.130:FF:000001">
    <property type="entry name" value="Probable E3 ubiquitin-protein ligase DTX3"/>
    <property type="match status" value="1"/>
</dbReference>
<dbReference type="GO" id="GO:0061630">
    <property type="term" value="F:ubiquitin protein ligase activity"/>
    <property type="evidence" value="ECO:0007669"/>
    <property type="project" value="UniProtKB-UniRule"/>
</dbReference>
<dbReference type="SMART" id="SM00184">
    <property type="entry name" value="RING"/>
    <property type="match status" value="1"/>
</dbReference>
<feature type="region of interest" description="Disordered" evidence="10">
    <location>
        <begin position="433"/>
        <end position="464"/>
    </location>
</feature>
<dbReference type="Ensembl" id="ENSSLDT00000003833.1">
    <property type="protein sequence ID" value="ENSSLDP00000003706.1"/>
    <property type="gene ID" value="ENSSLDG00000002950.1"/>
</dbReference>
<dbReference type="UniPathway" id="UPA00143"/>
<evidence type="ECO:0000256" key="3">
    <source>
        <dbReference type="ARBA" id="ARBA00009413"/>
    </source>
</evidence>
<dbReference type="EC" id="2.3.2.27" evidence="9"/>
<dbReference type="Gene3D" id="3.30.390.130">
    <property type="match status" value="1"/>
</dbReference>
<dbReference type="InterPro" id="IPR039396">
    <property type="entry name" value="Deltex_C"/>
</dbReference>
<dbReference type="InterPro" id="IPR017907">
    <property type="entry name" value="Znf_RING_CS"/>
</dbReference>
<feature type="compositionally biased region" description="Basic and acidic residues" evidence="10">
    <location>
        <begin position="24"/>
        <end position="33"/>
    </location>
</feature>
<comment type="subcellular location">
    <subcellularLocation>
        <location evidence="9">Cytoplasm</location>
    </subcellularLocation>
</comment>
<evidence type="ECO:0000256" key="4">
    <source>
        <dbReference type="ARBA" id="ARBA00022679"/>
    </source>
</evidence>
<protein>
    <recommendedName>
        <fullName evidence="9">E3 ubiquitin-protein ligase</fullName>
        <ecNumber evidence="9">2.3.2.27</ecNumber>
    </recommendedName>
</protein>
<dbReference type="GO" id="GO:0007219">
    <property type="term" value="P:Notch signaling pathway"/>
    <property type="evidence" value="ECO:0007669"/>
    <property type="project" value="InterPro"/>
</dbReference>
<dbReference type="GeneTree" id="ENSGT00940000154578"/>
<evidence type="ECO:0000256" key="6">
    <source>
        <dbReference type="ARBA" id="ARBA00022771"/>
    </source>
</evidence>
<dbReference type="InterPro" id="IPR039398">
    <property type="entry name" value="Deltex_fam"/>
</dbReference>
<dbReference type="CDD" id="cd09633">
    <property type="entry name" value="Deltex_C"/>
    <property type="match status" value="1"/>
</dbReference>
<comment type="catalytic activity">
    <reaction evidence="1 9">
        <text>S-ubiquitinyl-[E2 ubiquitin-conjugating enzyme]-L-cysteine + [acceptor protein]-L-lysine = [E2 ubiquitin-conjugating enzyme]-L-cysteine + N(6)-ubiquitinyl-[acceptor protein]-L-lysine.</text>
        <dbReference type="EC" id="2.3.2.27"/>
    </reaction>
</comment>
<keyword evidence="13" id="KW-1185">Reference proteome</keyword>
<dbReference type="GO" id="GO:0008270">
    <property type="term" value="F:zinc ion binding"/>
    <property type="evidence" value="ECO:0007669"/>
    <property type="project" value="UniProtKB-KW"/>
</dbReference>
<dbReference type="SUPFAM" id="SSF57850">
    <property type="entry name" value="RING/U-box"/>
    <property type="match status" value="1"/>
</dbReference>
<dbReference type="InterPro" id="IPR018957">
    <property type="entry name" value="Znf_C3HC4_RING-type"/>
</dbReference>
<dbReference type="Proteomes" id="UP000261360">
    <property type="component" value="Unplaced"/>
</dbReference>
<dbReference type="InterPro" id="IPR013083">
    <property type="entry name" value="Znf_RING/FYVE/PHD"/>
</dbReference>
<keyword evidence="4 9" id="KW-0808">Transferase</keyword>
<dbReference type="STRING" id="1841481.ENSSLDP00000003706"/>
<proteinExistence type="inferred from homology"/>
<feature type="region of interest" description="Disordered" evidence="10">
    <location>
        <begin position="1"/>
        <end position="48"/>
    </location>
</feature>
<evidence type="ECO:0000256" key="8">
    <source>
        <dbReference type="PROSITE-ProRule" id="PRU00175"/>
    </source>
</evidence>
<dbReference type="InterPro" id="IPR001841">
    <property type="entry name" value="Znf_RING"/>
</dbReference>
<sequence length="650" mass="71289">MSAGSDAEEPMDVDGNETQQPPGSRDEPPKDLRTSLQNEDEVQVSASVKWSEDNLPQKYKVELTRVLQSWSNKSGIPVEFDVVHASEDGNAVMKIKPASALNHLQKLCGQTLTSKDGKIVTVNSIFLTPPETQKPDYASMNVPSSFVSHPQNEQVQLGEQSRFSSSAAGSTAGEETCTCSLPVSHFLYVSHIYKEEMKRIEKENGVDIAAEVMVTLKPQNQKDADPHKALSDFTSLVQKSLAESNGTTIPLKFVDKEDWRDTLKIIQKNENKLLLTLSSEEMIICGPNQSQVAISKSLNTAQKTFTNTSRIVGESTWASQDTPLTIRMRIKDPLADAGLTMEESHWMLITTSFSEKIAEIKMKFDVDFQTSGISQGKVDIRARYRSAGGNASMESHAVRALLHLCQKITTSPLGFTQNLGASWFNGSLKNSDYQSEGDASGPASDGKPGNSMNNSEAATGGAATDNEDKTCPICMDTFTNKKSLKCKHGFCEECLEQAKKSMGPICPLCKDVFGKIEGDQPDGNMSLTTSTMSLPGFSHCGTIVIDYNIRSGKQTKKHPNPGQHYGGIHRTAYLPDNSEGREVLKLLKKAFDQRLIFTIGTSRTTGLDNQVTWNDIHHKTSTTGGPQNFGYPDPDYLSRVREELKAKGIK</sequence>
<dbReference type="OrthoDB" id="527344at2759"/>
<dbReference type="AlphaFoldDB" id="A0A3B4WGZ7"/>
<comment type="pathway">
    <text evidence="2 9">Protein modification; protein ubiquitination.</text>
</comment>
<evidence type="ECO:0000256" key="2">
    <source>
        <dbReference type="ARBA" id="ARBA00004906"/>
    </source>
</evidence>
<evidence type="ECO:0000256" key="1">
    <source>
        <dbReference type="ARBA" id="ARBA00000900"/>
    </source>
</evidence>
<organism evidence="12 13">
    <name type="scientific">Seriola lalandi dorsalis</name>
    <dbReference type="NCBI Taxonomy" id="1841481"/>
    <lineage>
        <taxon>Eukaryota</taxon>
        <taxon>Metazoa</taxon>
        <taxon>Chordata</taxon>
        <taxon>Craniata</taxon>
        <taxon>Vertebrata</taxon>
        <taxon>Euteleostomi</taxon>
        <taxon>Actinopterygii</taxon>
        <taxon>Neopterygii</taxon>
        <taxon>Teleostei</taxon>
        <taxon>Neoteleostei</taxon>
        <taxon>Acanthomorphata</taxon>
        <taxon>Carangaria</taxon>
        <taxon>Carangiformes</taxon>
        <taxon>Carangidae</taxon>
        <taxon>Seriola</taxon>
    </lineage>
</organism>
<name>A0A3B4WGZ7_SERLL</name>
<evidence type="ECO:0000256" key="5">
    <source>
        <dbReference type="ARBA" id="ARBA00022723"/>
    </source>
</evidence>
<dbReference type="Pfam" id="PF00097">
    <property type="entry name" value="zf-C3HC4"/>
    <property type="match status" value="1"/>
</dbReference>
<evidence type="ECO:0000313" key="13">
    <source>
        <dbReference type="Proteomes" id="UP000261360"/>
    </source>
</evidence>
<reference evidence="12" key="2">
    <citation type="submission" date="2025-09" db="UniProtKB">
        <authorList>
            <consortium name="Ensembl"/>
        </authorList>
    </citation>
    <scope>IDENTIFICATION</scope>
</reference>
<keyword evidence="7 9" id="KW-0862">Zinc</keyword>
<keyword evidence="6 8" id="KW-0863">Zinc-finger</keyword>
<dbReference type="PROSITE" id="PS00518">
    <property type="entry name" value="ZF_RING_1"/>
    <property type="match status" value="1"/>
</dbReference>
<dbReference type="PANTHER" id="PTHR12622">
    <property type="entry name" value="DELTEX-RELATED"/>
    <property type="match status" value="1"/>
</dbReference>
<feature type="compositionally biased region" description="Acidic residues" evidence="10">
    <location>
        <begin position="1"/>
        <end position="15"/>
    </location>
</feature>
<feature type="domain" description="RING-type" evidence="11">
    <location>
        <begin position="471"/>
        <end position="510"/>
    </location>
</feature>
<dbReference type="InterPro" id="IPR039399">
    <property type="entry name" value="Deltex_C_sf"/>
</dbReference>
<keyword evidence="5 9" id="KW-0479">Metal-binding</keyword>
<evidence type="ECO:0000259" key="11">
    <source>
        <dbReference type="PROSITE" id="PS50089"/>
    </source>
</evidence>